<dbReference type="InterPro" id="IPR000871">
    <property type="entry name" value="Beta-lactam_class-A"/>
</dbReference>
<name>A0A2G5P7G2_9MYCO</name>
<dbReference type="Pfam" id="PF18042">
    <property type="entry name" value="ORF_12_N"/>
    <property type="match status" value="1"/>
</dbReference>
<dbReference type="PANTHER" id="PTHR35333">
    <property type="entry name" value="BETA-LACTAMASE"/>
    <property type="match status" value="1"/>
</dbReference>
<accession>A0A2G5P7G2</accession>
<gene>
    <name evidence="3" type="ORF">CQY22_014625</name>
</gene>
<dbReference type="Gene3D" id="3.40.710.10">
    <property type="entry name" value="DD-peptidase/beta-lactamase superfamily"/>
    <property type="match status" value="1"/>
</dbReference>
<evidence type="ECO:0000259" key="2">
    <source>
        <dbReference type="Pfam" id="PF18042"/>
    </source>
</evidence>
<feature type="domain" description="ORF 12 gene product N-terminal" evidence="2">
    <location>
        <begin position="31"/>
        <end position="112"/>
    </location>
</feature>
<dbReference type="GO" id="GO:0008800">
    <property type="term" value="F:beta-lactamase activity"/>
    <property type="evidence" value="ECO:0007669"/>
    <property type="project" value="InterPro"/>
</dbReference>
<dbReference type="SUPFAM" id="SSF56601">
    <property type="entry name" value="beta-lactamase/transpeptidase-like"/>
    <property type="match status" value="1"/>
</dbReference>
<organism evidence="3 4">
    <name type="scientific">Mycolicibacterium brumae</name>
    <dbReference type="NCBI Taxonomy" id="85968"/>
    <lineage>
        <taxon>Bacteria</taxon>
        <taxon>Bacillati</taxon>
        <taxon>Actinomycetota</taxon>
        <taxon>Actinomycetes</taxon>
        <taxon>Mycobacteriales</taxon>
        <taxon>Mycobacteriaceae</taxon>
        <taxon>Mycolicibacterium</taxon>
    </lineage>
</organism>
<dbReference type="STRING" id="85968.GCA_900073015_03690"/>
<dbReference type="OrthoDB" id="108135at2"/>
<dbReference type="InterPro" id="IPR012338">
    <property type="entry name" value="Beta-lactam/transpept-like"/>
</dbReference>
<evidence type="ECO:0000313" key="3">
    <source>
        <dbReference type="EMBL" id="PIB74030.1"/>
    </source>
</evidence>
<keyword evidence="4" id="KW-1185">Reference proteome</keyword>
<dbReference type="InterPro" id="IPR045155">
    <property type="entry name" value="Beta-lactam_cat"/>
</dbReference>
<reference evidence="3 4" key="1">
    <citation type="journal article" date="2017" name="Infect. Genet. Evol.">
        <title>The new phylogeny of the genus Mycobacterium: The old and the news.</title>
        <authorList>
            <person name="Tortoli E."/>
            <person name="Fedrizzi T."/>
            <person name="Meehan C.J."/>
            <person name="Trovato A."/>
            <person name="Grottola A."/>
            <person name="Giacobazzi E."/>
            <person name="Serpini G.F."/>
            <person name="Tagliazucchi S."/>
            <person name="Fabio A."/>
            <person name="Bettua C."/>
            <person name="Bertorelli R."/>
            <person name="Frascaro F."/>
            <person name="De Sanctis V."/>
            <person name="Pecorari M."/>
            <person name="Jousson O."/>
            <person name="Segata N."/>
            <person name="Cirillo D.M."/>
        </authorList>
    </citation>
    <scope>NUCLEOTIDE SEQUENCE [LARGE SCALE GENOMIC DNA]</scope>
    <source>
        <strain evidence="3 4">CIP1034565</strain>
    </source>
</reference>
<sequence>MLCSAALTVGSVAACSAPKLPADADGVQISTTTPQGVRAQQILDMLNSDWPISQESVKTLAGPEQVDFVTTAMDQLWWERPYRVAEVDYGAATAELQLATSYGGRQTIDIRTAPSTLVDRFKVSTPSPVIGSWEDVDHALGQLNGRYAYQVSKISDGRCDMIAGSNTDVSMPLASIFKTYVLLAVAQEVAAGRLSWDDEVTVTAKAKAVGSSAFDKLKPGATIPVRLAAEKMISSSDNMATDLLIERVGKPAVTHALVTAGHHDPASMTPFPTMHEMFSIGWGIPDLREQWRDADRAQRDELLRETDLRPYKSDPQRTHTPAAAYGAQWFGSPADVCRIHVALQQTGQPVRDIMAALPGIDLDRAKWPYIGAKAGNLPGDLTFSWYVEDRSGQPWVVSLQTSWDTFHGGRTAAWLMGVVKGMFALIPTQ</sequence>
<keyword evidence="3" id="KW-0378">Hydrolase</keyword>
<dbReference type="GO" id="GO:0030655">
    <property type="term" value="P:beta-lactam antibiotic catabolic process"/>
    <property type="evidence" value="ECO:0007669"/>
    <property type="project" value="InterPro"/>
</dbReference>
<comment type="caution">
    <text evidence="3">The sequence shown here is derived from an EMBL/GenBank/DDBJ whole genome shotgun (WGS) entry which is preliminary data.</text>
</comment>
<dbReference type="GO" id="GO:0046677">
    <property type="term" value="P:response to antibiotic"/>
    <property type="evidence" value="ECO:0007669"/>
    <property type="project" value="InterPro"/>
</dbReference>
<dbReference type="Proteomes" id="UP000230551">
    <property type="component" value="Unassembled WGS sequence"/>
</dbReference>
<feature type="domain" description="Beta-lactamase class A catalytic" evidence="1">
    <location>
        <begin position="163"/>
        <end position="264"/>
    </location>
</feature>
<proteinExistence type="predicted"/>
<evidence type="ECO:0000259" key="1">
    <source>
        <dbReference type="Pfam" id="PF13354"/>
    </source>
</evidence>
<evidence type="ECO:0000313" key="4">
    <source>
        <dbReference type="Proteomes" id="UP000230551"/>
    </source>
</evidence>
<dbReference type="EMBL" id="PDCN02000021">
    <property type="protein sequence ID" value="PIB74030.1"/>
    <property type="molecule type" value="Genomic_DNA"/>
</dbReference>
<dbReference type="Pfam" id="PF13354">
    <property type="entry name" value="Beta-lactamase2"/>
    <property type="match status" value="1"/>
</dbReference>
<dbReference type="PANTHER" id="PTHR35333:SF5">
    <property type="entry name" value="CONSERVED LIPOPROTEIN LPQF-RELATED"/>
    <property type="match status" value="1"/>
</dbReference>
<dbReference type="InterPro" id="IPR040846">
    <property type="entry name" value="ORF_12_N"/>
</dbReference>
<dbReference type="Gene3D" id="1.10.8.620">
    <property type="entry name" value="ORF12 helical bundle domain-like"/>
    <property type="match status" value="1"/>
</dbReference>
<protein>
    <submittedName>
        <fullName evidence="3">Serine hydrolase</fullName>
    </submittedName>
</protein>
<dbReference type="AlphaFoldDB" id="A0A2G5P7G2"/>